<dbReference type="InterPro" id="IPR013529">
    <property type="entry name" value="Glyco_hydro_42_N"/>
</dbReference>
<dbReference type="Gene3D" id="2.60.220.20">
    <property type="entry name" value="putative beta-Galactosidase from caulobacter crescentus"/>
    <property type="match status" value="1"/>
</dbReference>
<keyword evidence="6" id="KW-1185">Reference proteome</keyword>
<feature type="domain" description="DUF5597" evidence="4">
    <location>
        <begin position="372"/>
        <end position="520"/>
    </location>
</feature>
<accession>A0ABR7H9U8</accession>
<evidence type="ECO:0000313" key="6">
    <source>
        <dbReference type="Proteomes" id="UP000634672"/>
    </source>
</evidence>
<name>A0ABR7H9U8_9FIRM</name>
<protein>
    <submittedName>
        <fullName evidence="5">DUF5597 domain-containing protein</fullName>
    </submittedName>
</protein>
<evidence type="ECO:0000259" key="4">
    <source>
        <dbReference type="Pfam" id="PF18120"/>
    </source>
</evidence>
<dbReference type="Proteomes" id="UP000634672">
    <property type="component" value="Unassembled WGS sequence"/>
</dbReference>
<dbReference type="Gene3D" id="3.20.20.80">
    <property type="entry name" value="Glycosidases"/>
    <property type="match status" value="1"/>
</dbReference>
<comment type="caution">
    <text evidence="5">The sequence shown here is derived from an EMBL/GenBank/DDBJ whole genome shotgun (WGS) entry which is preliminary data.</text>
</comment>
<keyword evidence="1" id="KW-0378">Hydrolase</keyword>
<evidence type="ECO:0000256" key="2">
    <source>
        <dbReference type="ARBA" id="ARBA00023295"/>
    </source>
</evidence>
<proteinExistence type="predicted"/>
<sequence>MMKSLFQVNGAPFFSIGGQTNNSSTYHAEAMRQAFKGIEVMGMNTIAAPVYWELLEPRKNEYCFEQIDMILEEAEARKLKVILLWFGSWKNGASHYIPQWMKREKETYRVCKNKSGMDTAILSPLCKKNMEKDAEAFERFVRHVREKNANGTVLALQVENEPGHLGTPRDYSETANQVFESLIPEELFQWIRTLREGSVYDCVSEHNCEEWKNWQMTFGFHAPEIFSAYYVCKYIERIAERGKSIYDIPMYVNVWVRETSNRIAGIDYPSGGGTSLVLDLWKAFAPHIDCIAPDVYFESYEIYNEICSIYKRADNLLYIPESKANGNNGRHLLRMIEKHELSSVHCFAIDSIFDGKGIIKEECLDYKDTISVLLAMKPLIEKYHGTGRIYAVAQYEGMDSQFIDFGDYYGRVYYLNCISDEAYIHLDPSHNEEEYISQIAKGLIIYEGNGSFYLAGGGYKLVLIKKTSLEEMSDILVSYKQIAARNISYIKVEEGYFDEENRFKVTKKRNGDESDMGLWVEPDIGVLHAEL</sequence>
<dbReference type="Pfam" id="PF02449">
    <property type="entry name" value="Glyco_hydro_42"/>
    <property type="match status" value="1"/>
</dbReference>
<keyword evidence="2" id="KW-0326">Glycosidase</keyword>
<dbReference type="InterPro" id="IPR017853">
    <property type="entry name" value="GH"/>
</dbReference>
<dbReference type="EMBL" id="JACOPB010000008">
    <property type="protein sequence ID" value="MBC5709896.1"/>
    <property type="molecule type" value="Genomic_DNA"/>
</dbReference>
<reference evidence="5 6" key="1">
    <citation type="submission" date="2020-08" db="EMBL/GenBank/DDBJ databases">
        <title>Genome public.</title>
        <authorList>
            <person name="Liu C."/>
            <person name="Sun Q."/>
        </authorList>
    </citation>
    <scope>NUCLEOTIDE SEQUENCE [LARGE SCALE GENOMIC DNA]</scope>
    <source>
        <strain evidence="5 6">NSJ-66</strain>
    </source>
</reference>
<gene>
    <name evidence="5" type="ORF">H8S75_18220</name>
</gene>
<organism evidence="5 6">
    <name type="scientific">Hungatella hominis</name>
    <dbReference type="NCBI Taxonomy" id="2763050"/>
    <lineage>
        <taxon>Bacteria</taxon>
        <taxon>Bacillati</taxon>
        <taxon>Bacillota</taxon>
        <taxon>Clostridia</taxon>
        <taxon>Lachnospirales</taxon>
        <taxon>Lachnospiraceae</taxon>
        <taxon>Hungatella</taxon>
    </lineage>
</organism>
<feature type="domain" description="Glycoside hydrolase family 42 N-terminal" evidence="3">
    <location>
        <begin position="28"/>
        <end position="194"/>
    </location>
</feature>
<evidence type="ECO:0000313" key="5">
    <source>
        <dbReference type="EMBL" id="MBC5709896.1"/>
    </source>
</evidence>
<evidence type="ECO:0000259" key="3">
    <source>
        <dbReference type="Pfam" id="PF02449"/>
    </source>
</evidence>
<evidence type="ECO:0000256" key="1">
    <source>
        <dbReference type="ARBA" id="ARBA00022801"/>
    </source>
</evidence>
<dbReference type="InterPro" id="IPR040719">
    <property type="entry name" value="DUF5597"/>
</dbReference>
<dbReference type="SUPFAM" id="SSF51445">
    <property type="entry name" value="(Trans)glycosidases"/>
    <property type="match status" value="1"/>
</dbReference>
<dbReference type="Pfam" id="PF18120">
    <property type="entry name" value="DUF5597"/>
    <property type="match status" value="1"/>
</dbReference>